<dbReference type="RefSeq" id="WP_125754866.1">
    <property type="nucleotide sequence ID" value="NZ_JBHTOK010000079.1"/>
</dbReference>
<evidence type="ECO:0000313" key="2">
    <source>
        <dbReference type="Proteomes" id="UP001597212"/>
    </source>
</evidence>
<proteinExistence type="predicted"/>
<accession>A0ABW4D1I3</accession>
<comment type="caution">
    <text evidence="1">The sequence shown here is derived from an EMBL/GenBank/DDBJ whole genome shotgun (WGS) entry which is preliminary data.</text>
</comment>
<gene>
    <name evidence="1" type="ORF">ACFQ5K_12165</name>
</gene>
<reference evidence="2" key="1">
    <citation type="journal article" date="2019" name="Int. J. Syst. Evol. Microbiol.">
        <title>The Global Catalogue of Microorganisms (GCM) 10K type strain sequencing project: providing services to taxonomists for standard genome sequencing and annotation.</title>
        <authorList>
            <consortium name="The Broad Institute Genomics Platform"/>
            <consortium name="The Broad Institute Genome Sequencing Center for Infectious Disease"/>
            <person name="Wu L."/>
            <person name="Ma J."/>
        </authorList>
    </citation>
    <scope>NUCLEOTIDE SEQUENCE [LARGE SCALE GENOMIC DNA]</scope>
    <source>
        <strain evidence="2">CCM 8912</strain>
    </source>
</reference>
<name>A0ABW4D1I3_9LACO</name>
<dbReference type="EMBL" id="JBHTOK010000079">
    <property type="protein sequence ID" value="MFD1442133.1"/>
    <property type="molecule type" value="Genomic_DNA"/>
</dbReference>
<organism evidence="1 2">
    <name type="scientific">Lacticaseibacillus hegangensis</name>
    <dbReference type="NCBI Taxonomy" id="2486010"/>
    <lineage>
        <taxon>Bacteria</taxon>
        <taxon>Bacillati</taxon>
        <taxon>Bacillota</taxon>
        <taxon>Bacilli</taxon>
        <taxon>Lactobacillales</taxon>
        <taxon>Lactobacillaceae</taxon>
        <taxon>Lacticaseibacillus</taxon>
    </lineage>
</organism>
<evidence type="ECO:0000313" key="1">
    <source>
        <dbReference type="EMBL" id="MFD1442133.1"/>
    </source>
</evidence>
<keyword evidence="2" id="KW-1185">Reference proteome</keyword>
<protein>
    <submittedName>
        <fullName evidence="1">Uncharacterized protein</fullName>
    </submittedName>
</protein>
<sequence length="102" mass="11597">MADDEEECDRTVRIAFFPLDPKVSGEQLEASVADWFAGDGAFGARWFKFDFERIEPPTAQQPARVIGVLHFPDIGDDDEALYYCCRDLNADYTVLPYLPDED</sequence>
<dbReference type="Proteomes" id="UP001597212">
    <property type="component" value="Unassembled WGS sequence"/>
</dbReference>